<feature type="domain" description="DUF7088" evidence="3">
    <location>
        <begin position="123"/>
        <end position="215"/>
    </location>
</feature>
<organism evidence="4">
    <name type="scientific">marine metagenome</name>
    <dbReference type="NCBI Taxonomy" id="408172"/>
    <lineage>
        <taxon>unclassified sequences</taxon>
        <taxon>metagenomes</taxon>
        <taxon>ecological metagenomes</taxon>
    </lineage>
</organism>
<feature type="domain" description="ABC-type uncharacterised transport system" evidence="2">
    <location>
        <begin position="239"/>
        <end position="355"/>
    </location>
</feature>
<dbReference type="Gene3D" id="3.40.30.10">
    <property type="entry name" value="Glutaredoxin"/>
    <property type="match status" value="1"/>
</dbReference>
<feature type="transmembrane region" description="Helical" evidence="1">
    <location>
        <begin position="25"/>
        <end position="48"/>
    </location>
</feature>
<dbReference type="EMBL" id="UINC01005916">
    <property type="protein sequence ID" value="SVA24361.1"/>
    <property type="molecule type" value="Genomic_DNA"/>
</dbReference>
<dbReference type="Pfam" id="PF09822">
    <property type="entry name" value="ABC_transp_aux"/>
    <property type="match status" value="1"/>
</dbReference>
<keyword evidence="1" id="KW-1133">Transmembrane helix</keyword>
<protein>
    <submittedName>
        <fullName evidence="4">Uncharacterized protein</fullName>
    </submittedName>
</protein>
<dbReference type="AlphaFoldDB" id="A0A381U9G8"/>
<gene>
    <name evidence="4" type="ORF">METZ01_LOCUS77215</name>
</gene>
<feature type="transmembrane region" description="Helical" evidence="1">
    <location>
        <begin position="92"/>
        <end position="112"/>
    </location>
</feature>
<keyword evidence="1" id="KW-0472">Membrane</keyword>
<proteinExistence type="predicted"/>
<evidence type="ECO:0000259" key="2">
    <source>
        <dbReference type="Pfam" id="PF09822"/>
    </source>
</evidence>
<evidence type="ECO:0000256" key="1">
    <source>
        <dbReference type="SAM" id="Phobius"/>
    </source>
</evidence>
<reference evidence="4" key="1">
    <citation type="submission" date="2018-05" db="EMBL/GenBank/DDBJ databases">
        <authorList>
            <person name="Lanie J.A."/>
            <person name="Ng W.-L."/>
            <person name="Kazmierczak K.M."/>
            <person name="Andrzejewski T.M."/>
            <person name="Davidsen T.M."/>
            <person name="Wayne K.J."/>
            <person name="Tettelin H."/>
            <person name="Glass J.I."/>
            <person name="Rusch D."/>
            <person name="Podicherti R."/>
            <person name="Tsui H.-C.T."/>
            <person name="Winkler M.E."/>
        </authorList>
    </citation>
    <scope>NUCLEOTIDE SEQUENCE</scope>
</reference>
<keyword evidence="1" id="KW-0812">Transmembrane</keyword>
<evidence type="ECO:0000259" key="3">
    <source>
        <dbReference type="Pfam" id="PF23357"/>
    </source>
</evidence>
<name>A0A381U9G8_9ZZZZ</name>
<evidence type="ECO:0000313" key="4">
    <source>
        <dbReference type="EMBL" id="SVA24361.1"/>
    </source>
</evidence>
<sequence length="404" mass="44000">MSLLPEQQDESYKSILISSVKSSGFWSLVLGATGIAAIVVGGGINLAFSALSDLSLWVLLAGSLLVLLSLILSPRAIAIFLIGRKGRYGTNVAIMTIAFFIILLIVNIFMFGTSNRFDVTATRFFDLSEQTLQILDELDSEVVATAFFVEYQGPSSARQQSERQQAEDLLKEFSRRSTLFSYRFVDPELNRAQALKYNVKVYPGVVFEDKNSGRQQGVSTFTEQEFVTGVLVSTDVQQKEVRFLTGHGEAEFTKDPMLRSVEDDGLDYAIEGMQRDNYRVLPLNLKQASKVPEETAVLVIAGPTNNLDKDEFEAISEFIAGGGNIVAMFDPGLPDGFNALIAPYGVIIGNKMVADAVSNVAGEMLTPMLQKANGQYSTSNQTGIGIADKIGVTFYPEAGSIDSI</sequence>
<dbReference type="InterPro" id="IPR055396">
    <property type="entry name" value="DUF7088"/>
</dbReference>
<feature type="non-terminal residue" evidence="4">
    <location>
        <position position="404"/>
    </location>
</feature>
<feature type="transmembrane region" description="Helical" evidence="1">
    <location>
        <begin position="54"/>
        <end position="72"/>
    </location>
</feature>
<dbReference type="Pfam" id="PF23357">
    <property type="entry name" value="DUF7088"/>
    <property type="match status" value="1"/>
</dbReference>
<dbReference type="InterPro" id="IPR019196">
    <property type="entry name" value="ABC_transp_unknown"/>
</dbReference>
<accession>A0A381U9G8</accession>